<dbReference type="NCBIfam" id="TIGR04256">
    <property type="entry name" value="GxxExxY"/>
    <property type="match status" value="1"/>
</dbReference>
<dbReference type="EMBL" id="BART01026118">
    <property type="protein sequence ID" value="GAG93015.1"/>
    <property type="molecule type" value="Genomic_DNA"/>
</dbReference>
<evidence type="ECO:0000313" key="1">
    <source>
        <dbReference type="EMBL" id="GAG93015.1"/>
    </source>
</evidence>
<proteinExistence type="predicted"/>
<dbReference type="InterPro" id="IPR026350">
    <property type="entry name" value="GxxExxY"/>
</dbReference>
<protein>
    <recommendedName>
        <fullName evidence="2">GxxExxY protein</fullName>
    </recommendedName>
</protein>
<organism evidence="1">
    <name type="scientific">marine sediment metagenome</name>
    <dbReference type="NCBI Taxonomy" id="412755"/>
    <lineage>
        <taxon>unclassified sequences</taxon>
        <taxon>metagenomes</taxon>
        <taxon>ecological metagenomes</taxon>
    </lineage>
</organism>
<reference evidence="1" key="1">
    <citation type="journal article" date="2014" name="Front. Microbiol.">
        <title>High frequency of phylogenetically diverse reductive dehalogenase-homologous genes in deep subseafloor sedimentary metagenomes.</title>
        <authorList>
            <person name="Kawai M."/>
            <person name="Futagami T."/>
            <person name="Toyoda A."/>
            <person name="Takaki Y."/>
            <person name="Nishi S."/>
            <person name="Hori S."/>
            <person name="Arai W."/>
            <person name="Tsubouchi T."/>
            <person name="Morono Y."/>
            <person name="Uchiyama I."/>
            <person name="Ito T."/>
            <person name="Fujiyama A."/>
            <person name="Inagaki F."/>
            <person name="Takami H."/>
        </authorList>
    </citation>
    <scope>NUCLEOTIDE SEQUENCE</scope>
    <source>
        <strain evidence="1">Expedition CK06-06</strain>
    </source>
</reference>
<sequence length="124" mass="14561">MLHANLTEKIIKAFFKVNNTLGYGFLEKVYENAMAIELIKMECNIRQQQNIKVYYETEEVGDYYADLLIDDLVIIELKAAESLCEEHEAQLINYLKATKMEIGLLLNFDKKAEFKRKIFTNDRK</sequence>
<name>X1BDD3_9ZZZZ</name>
<gene>
    <name evidence="1" type="ORF">S01H4_46686</name>
</gene>
<dbReference type="Pfam" id="PF13366">
    <property type="entry name" value="PDDEXK_3"/>
    <property type="match status" value="1"/>
</dbReference>
<comment type="caution">
    <text evidence="1">The sequence shown here is derived from an EMBL/GenBank/DDBJ whole genome shotgun (WGS) entry which is preliminary data.</text>
</comment>
<evidence type="ECO:0008006" key="2">
    <source>
        <dbReference type="Google" id="ProtNLM"/>
    </source>
</evidence>
<dbReference type="AlphaFoldDB" id="X1BDD3"/>
<accession>X1BDD3</accession>